<feature type="transmembrane region" description="Helical" evidence="1">
    <location>
        <begin position="84"/>
        <end position="105"/>
    </location>
</feature>
<feature type="transmembrane region" description="Helical" evidence="1">
    <location>
        <begin position="45"/>
        <end position="64"/>
    </location>
</feature>
<keyword evidence="1" id="KW-0812">Transmembrane</keyword>
<protein>
    <recommendedName>
        <fullName evidence="2">DUF6677 domain-containing protein</fullName>
    </recommendedName>
</protein>
<feature type="domain" description="DUF6677" evidence="2">
    <location>
        <begin position="1"/>
        <end position="108"/>
    </location>
</feature>
<keyword evidence="1" id="KW-0472">Membrane</keyword>
<evidence type="ECO:0000313" key="4">
    <source>
        <dbReference type="Proteomes" id="UP000253606"/>
    </source>
</evidence>
<accession>A0A2Z5G3C7</accession>
<reference evidence="3 4" key="1">
    <citation type="journal article" date="2018" name="Front. Microbiol.">
        <title>Hydrolytic Capabilities as a Key to Environmental Success: Chitinolytic and Cellulolytic Acidobacteria From Acidic Sub-arctic Soils and Boreal Peatlands.</title>
        <authorList>
            <person name="Belova S.E."/>
            <person name="Ravin N.V."/>
            <person name="Pankratov T.A."/>
            <person name="Rakitin A.L."/>
            <person name="Ivanova A.A."/>
            <person name="Beletsky A.V."/>
            <person name="Mardanov A.V."/>
            <person name="Sinninghe Damste J.S."/>
            <person name="Dedysh S.N."/>
        </authorList>
    </citation>
    <scope>NUCLEOTIDE SEQUENCE [LARGE SCALE GENOMIC DNA]</scope>
    <source>
        <strain evidence="3 4">SBC82</strain>
    </source>
</reference>
<evidence type="ECO:0000256" key="1">
    <source>
        <dbReference type="SAM" id="Phobius"/>
    </source>
</evidence>
<keyword evidence="1" id="KW-1133">Transmembrane helix</keyword>
<gene>
    <name evidence="3" type="ORF">ACPOL_4294</name>
</gene>
<feature type="transmembrane region" description="Helical" evidence="1">
    <location>
        <begin position="14"/>
        <end position="33"/>
    </location>
</feature>
<sequence>MIPGAGHVLVKRPFRGLFLFLSITCMFVLGVAMQGKLYSPNAGEILNILGFVGDLGAGLLYIVARALDYGHGAVQIATADYGTKFAVVAGLLNFIAAIDAHNIGIGRKS</sequence>
<keyword evidence="4" id="KW-1185">Reference proteome</keyword>
<organism evidence="3 4">
    <name type="scientific">Acidisarcina polymorpha</name>
    <dbReference type="NCBI Taxonomy" id="2211140"/>
    <lineage>
        <taxon>Bacteria</taxon>
        <taxon>Pseudomonadati</taxon>
        <taxon>Acidobacteriota</taxon>
        <taxon>Terriglobia</taxon>
        <taxon>Terriglobales</taxon>
        <taxon>Acidobacteriaceae</taxon>
        <taxon>Acidisarcina</taxon>
    </lineage>
</organism>
<dbReference type="Pfam" id="PF20382">
    <property type="entry name" value="DUF6677"/>
    <property type="match status" value="1"/>
</dbReference>
<dbReference type="InterPro" id="IPR046499">
    <property type="entry name" value="DUF6677"/>
</dbReference>
<proteinExistence type="predicted"/>
<evidence type="ECO:0000313" key="3">
    <source>
        <dbReference type="EMBL" id="AXC13569.1"/>
    </source>
</evidence>
<name>A0A2Z5G3C7_9BACT</name>
<dbReference type="KEGG" id="abas:ACPOL_4294"/>
<dbReference type="EMBL" id="CP030840">
    <property type="protein sequence ID" value="AXC13569.1"/>
    <property type="molecule type" value="Genomic_DNA"/>
</dbReference>
<dbReference type="AlphaFoldDB" id="A0A2Z5G3C7"/>
<dbReference type="Proteomes" id="UP000253606">
    <property type="component" value="Chromosome"/>
</dbReference>
<evidence type="ECO:0000259" key="2">
    <source>
        <dbReference type="Pfam" id="PF20382"/>
    </source>
</evidence>